<evidence type="ECO:0000256" key="8">
    <source>
        <dbReference type="ARBA" id="ARBA00023027"/>
    </source>
</evidence>
<gene>
    <name evidence="12" type="ORF">GYMLUDRAFT_567760</name>
</gene>
<dbReference type="SMART" id="SM01329">
    <property type="entry name" value="Iso_dh"/>
    <property type="match status" value="1"/>
</dbReference>
<dbReference type="GO" id="GO:0051287">
    <property type="term" value="F:NAD binding"/>
    <property type="evidence" value="ECO:0007669"/>
    <property type="project" value="InterPro"/>
</dbReference>
<dbReference type="PANTHER" id="PTHR43275">
    <property type="entry name" value="D-MALATE DEHYDROGENASE [DECARBOXYLATING]"/>
    <property type="match status" value="1"/>
</dbReference>
<proteinExistence type="inferred from homology"/>
<evidence type="ECO:0000256" key="3">
    <source>
        <dbReference type="ARBA" id="ARBA00007769"/>
    </source>
</evidence>
<dbReference type="AlphaFoldDB" id="A0A0D0CYU6"/>
<keyword evidence="5" id="KW-0479">Metal-binding</keyword>
<keyword evidence="9" id="KW-0464">Manganese</keyword>
<dbReference type="GO" id="GO:0000287">
    <property type="term" value="F:magnesium ion binding"/>
    <property type="evidence" value="ECO:0007669"/>
    <property type="project" value="InterPro"/>
</dbReference>
<dbReference type="EMBL" id="KN834770">
    <property type="protein sequence ID" value="KIK61603.1"/>
    <property type="molecule type" value="Genomic_DNA"/>
</dbReference>
<dbReference type="EC" id="1.1.1.83" evidence="4"/>
<evidence type="ECO:0000313" key="13">
    <source>
        <dbReference type="Proteomes" id="UP000053593"/>
    </source>
</evidence>
<evidence type="ECO:0000256" key="9">
    <source>
        <dbReference type="ARBA" id="ARBA00023211"/>
    </source>
</evidence>
<dbReference type="GO" id="GO:0046553">
    <property type="term" value="F:D-malate dehydrogenase (decarboxylating) (NAD+) activity"/>
    <property type="evidence" value="ECO:0007669"/>
    <property type="project" value="UniProtKB-EC"/>
</dbReference>
<dbReference type="InterPro" id="IPR019818">
    <property type="entry name" value="IsoCit/isopropylmalate_DH_CS"/>
</dbReference>
<dbReference type="Pfam" id="PF00180">
    <property type="entry name" value="Iso_dh"/>
    <property type="match status" value="1"/>
</dbReference>
<dbReference type="OrthoDB" id="10261637at2759"/>
<evidence type="ECO:0000256" key="7">
    <source>
        <dbReference type="ARBA" id="ARBA00023002"/>
    </source>
</evidence>
<dbReference type="InterPro" id="IPR050501">
    <property type="entry name" value="ICDH/IPMDH"/>
</dbReference>
<keyword evidence="6" id="KW-0460">Magnesium</keyword>
<feature type="domain" description="Isopropylmalate dehydrogenase-like" evidence="11">
    <location>
        <begin position="25"/>
        <end position="368"/>
    </location>
</feature>
<comment type="cofactor">
    <cofactor evidence="2">
        <name>Mg(2+)</name>
        <dbReference type="ChEBI" id="CHEBI:18420"/>
    </cofactor>
</comment>
<evidence type="ECO:0000256" key="1">
    <source>
        <dbReference type="ARBA" id="ARBA00001936"/>
    </source>
</evidence>
<comment type="similarity">
    <text evidence="3">Belongs to the isocitrate and isopropylmalate dehydrogenases family.</text>
</comment>
<keyword evidence="13" id="KW-1185">Reference proteome</keyword>
<evidence type="ECO:0000256" key="6">
    <source>
        <dbReference type="ARBA" id="ARBA00022842"/>
    </source>
</evidence>
<protein>
    <recommendedName>
        <fullName evidence="4">D-malate dehydrogenase (decarboxylating)</fullName>
        <ecNumber evidence="4">1.1.1.83</ecNumber>
    </recommendedName>
</protein>
<evidence type="ECO:0000313" key="12">
    <source>
        <dbReference type="EMBL" id="KIK61603.1"/>
    </source>
</evidence>
<dbReference type="Proteomes" id="UP000053593">
    <property type="component" value="Unassembled WGS sequence"/>
</dbReference>
<dbReference type="NCBIfam" id="TIGR02089">
    <property type="entry name" value="TTC"/>
    <property type="match status" value="1"/>
</dbReference>
<comment type="catalytic activity">
    <reaction evidence="10">
        <text>(R)-malate + NAD(+) = pyruvate + CO2 + NADH</text>
        <dbReference type="Rhea" id="RHEA:18365"/>
        <dbReference type="ChEBI" id="CHEBI:15361"/>
        <dbReference type="ChEBI" id="CHEBI:15588"/>
        <dbReference type="ChEBI" id="CHEBI:16526"/>
        <dbReference type="ChEBI" id="CHEBI:57540"/>
        <dbReference type="ChEBI" id="CHEBI:57945"/>
        <dbReference type="EC" id="1.1.1.83"/>
    </reaction>
</comment>
<dbReference type="InterPro" id="IPR024084">
    <property type="entry name" value="IsoPropMal-DH-like_dom"/>
</dbReference>
<comment type="cofactor">
    <cofactor evidence="1">
        <name>Mn(2+)</name>
        <dbReference type="ChEBI" id="CHEBI:29035"/>
    </cofactor>
</comment>
<dbReference type="InterPro" id="IPR011829">
    <property type="entry name" value="TTC_DH"/>
</dbReference>
<organism evidence="12 13">
    <name type="scientific">Collybiopsis luxurians FD-317 M1</name>
    <dbReference type="NCBI Taxonomy" id="944289"/>
    <lineage>
        <taxon>Eukaryota</taxon>
        <taxon>Fungi</taxon>
        <taxon>Dikarya</taxon>
        <taxon>Basidiomycota</taxon>
        <taxon>Agaricomycotina</taxon>
        <taxon>Agaricomycetes</taxon>
        <taxon>Agaricomycetidae</taxon>
        <taxon>Agaricales</taxon>
        <taxon>Marasmiineae</taxon>
        <taxon>Omphalotaceae</taxon>
        <taxon>Collybiopsis</taxon>
        <taxon>Collybiopsis luxurians</taxon>
    </lineage>
</organism>
<name>A0A0D0CYU6_9AGAR</name>
<dbReference type="PANTHER" id="PTHR43275:SF1">
    <property type="entry name" value="D-MALATE DEHYDROGENASE [DECARBOXYLATING]"/>
    <property type="match status" value="1"/>
</dbReference>
<dbReference type="Gene3D" id="3.40.718.10">
    <property type="entry name" value="Isopropylmalate Dehydrogenase"/>
    <property type="match status" value="1"/>
</dbReference>
<dbReference type="PROSITE" id="PS00470">
    <property type="entry name" value="IDH_IMDH"/>
    <property type="match status" value="1"/>
</dbReference>
<evidence type="ECO:0000256" key="5">
    <source>
        <dbReference type="ARBA" id="ARBA00022723"/>
    </source>
</evidence>
<keyword evidence="8" id="KW-0520">NAD</keyword>
<evidence type="ECO:0000256" key="4">
    <source>
        <dbReference type="ARBA" id="ARBA00013126"/>
    </source>
</evidence>
<keyword evidence="7" id="KW-0560">Oxidoreductase</keyword>
<accession>A0A0D0CYU6</accession>
<evidence type="ECO:0000256" key="2">
    <source>
        <dbReference type="ARBA" id="ARBA00001946"/>
    </source>
</evidence>
<dbReference type="SUPFAM" id="SSF53659">
    <property type="entry name" value="Isocitrate/Isopropylmalate dehydrogenase-like"/>
    <property type="match status" value="1"/>
</dbReference>
<sequence>MSNGSNPAQTNGHAIAPPVLKASYKIASIPGDGIGPEVISAGVEVLKALTKKLESFDLEFTEFDWSTERYLKTGRYTPEDYLQVLKGFDAIFFGSVGAPNVPDHISLWGLRLAICQPLQQYANVRPTKVLPGTKSPLANCKPGDLDWVIVRENSEGEYAGQGGRSHIGCDHEVATELSIFTRTGVRRIAEFAFNVAQNRPRRMLTYVTKSNAQRNGMVMWDEVIKEVAKDFPDVTVDHMLVDAMTVRMVLDPSSLDTILATNLHADILSDLAAALAGSIGIAPTANLDPTRKNPSMFEPIHGSAFDITGLGLANPVATFWTASEMLHWLGESEAATVLMEAVEKVCAAGILTKDLGGKAGTKEVTEAVIKVIENLRV</sequence>
<evidence type="ECO:0000256" key="10">
    <source>
        <dbReference type="ARBA" id="ARBA00049301"/>
    </source>
</evidence>
<evidence type="ECO:0000259" key="11">
    <source>
        <dbReference type="SMART" id="SM01329"/>
    </source>
</evidence>
<reference evidence="12 13" key="1">
    <citation type="submission" date="2014-04" db="EMBL/GenBank/DDBJ databases">
        <title>Evolutionary Origins and Diversification of the Mycorrhizal Mutualists.</title>
        <authorList>
            <consortium name="DOE Joint Genome Institute"/>
            <consortium name="Mycorrhizal Genomics Consortium"/>
            <person name="Kohler A."/>
            <person name="Kuo A."/>
            <person name="Nagy L.G."/>
            <person name="Floudas D."/>
            <person name="Copeland A."/>
            <person name="Barry K.W."/>
            <person name="Cichocki N."/>
            <person name="Veneault-Fourrey C."/>
            <person name="LaButti K."/>
            <person name="Lindquist E.A."/>
            <person name="Lipzen A."/>
            <person name="Lundell T."/>
            <person name="Morin E."/>
            <person name="Murat C."/>
            <person name="Riley R."/>
            <person name="Ohm R."/>
            <person name="Sun H."/>
            <person name="Tunlid A."/>
            <person name="Henrissat B."/>
            <person name="Grigoriev I.V."/>
            <person name="Hibbett D.S."/>
            <person name="Martin F."/>
        </authorList>
    </citation>
    <scope>NUCLEOTIDE SEQUENCE [LARGE SCALE GENOMIC DNA]</scope>
    <source>
        <strain evidence="12 13">FD-317 M1</strain>
    </source>
</reference>
<dbReference type="HOGENOM" id="CLU_031953_0_1_1"/>